<accession>A0A5B8RG37</accession>
<dbReference type="PROSITE" id="PS01091">
    <property type="entry name" value="TATD_3"/>
    <property type="match status" value="1"/>
</dbReference>
<dbReference type="EC" id="3.1.-.-" evidence="2"/>
<evidence type="ECO:0000313" key="2">
    <source>
        <dbReference type="EMBL" id="QEA07591.1"/>
    </source>
</evidence>
<dbReference type="GO" id="GO:0016788">
    <property type="term" value="F:hydrolase activity, acting on ester bonds"/>
    <property type="evidence" value="ECO:0007669"/>
    <property type="project" value="InterPro"/>
</dbReference>
<dbReference type="SUPFAM" id="SSF51556">
    <property type="entry name" value="Metallo-dependent hydrolases"/>
    <property type="match status" value="1"/>
</dbReference>
<gene>
    <name evidence="2" type="primary">ycfH_1</name>
    <name evidence="2" type="ORF">KBTEX_03949</name>
</gene>
<dbReference type="InterPro" id="IPR001130">
    <property type="entry name" value="TatD-like"/>
</dbReference>
<dbReference type="InterPro" id="IPR018228">
    <property type="entry name" value="DNase_TatD-rel_CS"/>
</dbReference>
<protein>
    <submittedName>
        <fullName evidence="2">Putative metal-dependent hydrolase YcfH</fullName>
        <ecNumber evidence="2">3.1.-.-</ecNumber>
    </submittedName>
</protein>
<dbReference type="AlphaFoldDB" id="A0A5B8RG37"/>
<keyword evidence="1 2" id="KW-0378">Hydrolase</keyword>
<organism evidence="2">
    <name type="scientific">uncultured organism</name>
    <dbReference type="NCBI Taxonomy" id="155900"/>
    <lineage>
        <taxon>unclassified sequences</taxon>
        <taxon>environmental samples</taxon>
    </lineage>
</organism>
<name>A0A5B8RG37_9ZZZZ</name>
<dbReference type="EMBL" id="MN079289">
    <property type="protein sequence ID" value="QEA07591.1"/>
    <property type="molecule type" value="Genomic_DNA"/>
</dbReference>
<sequence length="98" mass="10803">MLDEGFHISLSGIVTFRNADALRGTAAHIPGDRLLIETDCPYLAPVPHRGRENQPAYVRHVAECLAEVRGESVEEVAAVTSENFYRLFPQTRPARASA</sequence>
<proteinExistence type="predicted"/>
<dbReference type="Gene3D" id="3.20.20.140">
    <property type="entry name" value="Metal-dependent hydrolases"/>
    <property type="match status" value="1"/>
</dbReference>
<reference evidence="2" key="1">
    <citation type="submission" date="2019-06" db="EMBL/GenBank/DDBJ databases">
        <authorList>
            <person name="Murdoch R.W."/>
            <person name="Fathepure B."/>
        </authorList>
    </citation>
    <scope>NUCLEOTIDE SEQUENCE</scope>
</reference>
<dbReference type="InterPro" id="IPR032466">
    <property type="entry name" value="Metal_Hydrolase"/>
</dbReference>
<dbReference type="PANTHER" id="PTHR46124:SF2">
    <property type="entry name" value="D-AMINOACYL-TRNA DEACYLASE"/>
    <property type="match status" value="1"/>
</dbReference>
<evidence type="ECO:0000256" key="1">
    <source>
        <dbReference type="ARBA" id="ARBA00022801"/>
    </source>
</evidence>
<dbReference type="Pfam" id="PF01026">
    <property type="entry name" value="TatD_DNase"/>
    <property type="match status" value="1"/>
</dbReference>
<dbReference type="PANTHER" id="PTHR46124">
    <property type="entry name" value="D-AMINOACYL-TRNA DEACYLASE"/>
    <property type="match status" value="1"/>
</dbReference>